<dbReference type="EMBL" id="OU895878">
    <property type="protein sequence ID" value="CAG9806126.1"/>
    <property type="molecule type" value="Genomic_DNA"/>
</dbReference>
<dbReference type="SUPFAM" id="SSF50182">
    <property type="entry name" value="Sm-like ribonucleoproteins"/>
    <property type="match status" value="1"/>
</dbReference>
<sequence>MSKKEFFNVFNSLVCVPKILINENVLIYLRNECWVAGKITDVDGFMNITFHDAVYCDQKGLTYRMENFMVRFRQILYIKIPDNIDIQEAIREFMSRMHNPQKPQTKKRTFKSRRAIEKNQQTVAEIQNMNA</sequence>
<evidence type="ECO:0000313" key="3">
    <source>
        <dbReference type="Proteomes" id="UP001153620"/>
    </source>
</evidence>
<dbReference type="GO" id="GO:0071254">
    <property type="term" value="C:cytoplasmic U snRNP body"/>
    <property type="evidence" value="ECO:0007669"/>
    <property type="project" value="TreeGrafter"/>
</dbReference>
<proteinExistence type="predicted"/>
<dbReference type="Pfam" id="PF01423">
    <property type="entry name" value="LSM"/>
    <property type="match status" value="1"/>
</dbReference>
<dbReference type="GO" id="GO:0016604">
    <property type="term" value="C:nuclear body"/>
    <property type="evidence" value="ECO:0007669"/>
    <property type="project" value="TreeGrafter"/>
</dbReference>
<evidence type="ECO:0000313" key="2">
    <source>
        <dbReference type="EMBL" id="CAG9806126.1"/>
    </source>
</evidence>
<reference evidence="2" key="1">
    <citation type="submission" date="2022-01" db="EMBL/GenBank/DDBJ databases">
        <authorList>
            <person name="King R."/>
        </authorList>
    </citation>
    <scope>NUCLEOTIDE SEQUENCE</scope>
</reference>
<dbReference type="SMART" id="SM00651">
    <property type="entry name" value="Sm"/>
    <property type="match status" value="1"/>
</dbReference>
<name>A0A9N9WU69_9DIPT</name>
<dbReference type="InterPro" id="IPR052840">
    <property type="entry name" value="U7_snRNA_Sm-like"/>
</dbReference>
<dbReference type="InterPro" id="IPR001163">
    <property type="entry name" value="Sm_dom_euk/arc"/>
</dbReference>
<dbReference type="PANTHER" id="PTHR21196">
    <property type="entry name" value="U7 SNRNA-ASSOCIATED SM-LIKE PROTEIN LSM10"/>
    <property type="match status" value="1"/>
</dbReference>
<reference evidence="2" key="2">
    <citation type="submission" date="2022-10" db="EMBL/GenBank/DDBJ databases">
        <authorList>
            <consortium name="ENA_rothamsted_submissions"/>
            <consortium name="culmorum"/>
            <person name="King R."/>
        </authorList>
    </citation>
    <scope>NUCLEOTIDE SEQUENCE</scope>
</reference>
<dbReference type="InterPro" id="IPR010920">
    <property type="entry name" value="LSM_dom_sf"/>
</dbReference>
<dbReference type="GO" id="GO:0071208">
    <property type="term" value="F:histone pre-mRNA DCP binding"/>
    <property type="evidence" value="ECO:0007669"/>
    <property type="project" value="TreeGrafter"/>
</dbReference>
<dbReference type="PANTHER" id="PTHR21196:SF1">
    <property type="entry name" value="U7 SNRNA-ASSOCIATED SM-LIKE PROTEIN LSM10"/>
    <property type="match status" value="1"/>
</dbReference>
<gene>
    <name evidence="2" type="ORF">CHIRRI_LOCUS8991</name>
</gene>
<feature type="domain" description="Sm" evidence="1">
    <location>
        <begin position="15"/>
        <end position="80"/>
    </location>
</feature>
<dbReference type="Gene3D" id="2.30.30.100">
    <property type="match status" value="1"/>
</dbReference>
<protein>
    <recommendedName>
        <fullName evidence="1">Sm domain-containing protein</fullName>
    </recommendedName>
</protein>
<dbReference type="GO" id="GO:0071209">
    <property type="term" value="F:U7 snRNA binding"/>
    <property type="evidence" value="ECO:0007669"/>
    <property type="project" value="TreeGrafter"/>
</dbReference>
<organism evidence="2 3">
    <name type="scientific">Chironomus riparius</name>
    <dbReference type="NCBI Taxonomy" id="315576"/>
    <lineage>
        <taxon>Eukaryota</taxon>
        <taxon>Metazoa</taxon>
        <taxon>Ecdysozoa</taxon>
        <taxon>Arthropoda</taxon>
        <taxon>Hexapoda</taxon>
        <taxon>Insecta</taxon>
        <taxon>Pterygota</taxon>
        <taxon>Neoptera</taxon>
        <taxon>Endopterygota</taxon>
        <taxon>Diptera</taxon>
        <taxon>Nematocera</taxon>
        <taxon>Chironomoidea</taxon>
        <taxon>Chironomidae</taxon>
        <taxon>Chironominae</taxon>
        <taxon>Chironomus</taxon>
    </lineage>
</organism>
<dbReference type="AlphaFoldDB" id="A0A9N9WU69"/>
<accession>A0A9N9WU69</accession>
<dbReference type="Proteomes" id="UP001153620">
    <property type="component" value="Chromosome 2"/>
</dbReference>
<evidence type="ECO:0000259" key="1">
    <source>
        <dbReference type="SMART" id="SM00651"/>
    </source>
</evidence>
<dbReference type="OrthoDB" id="10256176at2759"/>
<keyword evidence="3" id="KW-1185">Reference proteome</keyword>
<dbReference type="GO" id="GO:0006398">
    <property type="term" value="P:mRNA 3'-end processing by stem-loop binding and cleavage"/>
    <property type="evidence" value="ECO:0007669"/>
    <property type="project" value="TreeGrafter"/>
</dbReference>